<sequence>QFAVLLRLLERRCGVVPATLLNQVEQLLPAQRLALIDAVLDFEGVADLEAWLAQKQ</sequence>
<evidence type="ECO:0000313" key="2">
    <source>
        <dbReference type="EMBL" id="MBP1465014.1"/>
    </source>
</evidence>
<accession>A0ABS4D6F6</accession>
<keyword evidence="3" id="KW-1185">Reference proteome</keyword>
<gene>
    <name evidence="2" type="ORF">EYB53_004770</name>
</gene>
<proteinExistence type="predicted"/>
<evidence type="ECO:0000259" key="1">
    <source>
        <dbReference type="Pfam" id="PF14261"/>
    </source>
</evidence>
<name>A0ABS4D6F6_9CHLR</name>
<dbReference type="EMBL" id="SIJK02000005">
    <property type="protein sequence ID" value="MBP1465014.1"/>
    <property type="molecule type" value="Genomic_DNA"/>
</dbReference>
<feature type="non-terminal residue" evidence="2">
    <location>
        <position position="1"/>
    </location>
</feature>
<dbReference type="InterPro" id="IPR025587">
    <property type="entry name" value="DUF4351"/>
</dbReference>
<feature type="domain" description="DUF4351" evidence="1">
    <location>
        <begin position="3"/>
        <end position="52"/>
    </location>
</feature>
<dbReference type="Proteomes" id="UP001193081">
    <property type="component" value="Unassembled WGS sequence"/>
</dbReference>
<dbReference type="Pfam" id="PF14261">
    <property type="entry name" value="DUF4351"/>
    <property type="match status" value="1"/>
</dbReference>
<protein>
    <submittedName>
        <fullName evidence="2">DUF4351 domain-containing protein</fullName>
    </submittedName>
</protein>
<evidence type="ECO:0000313" key="3">
    <source>
        <dbReference type="Proteomes" id="UP001193081"/>
    </source>
</evidence>
<reference evidence="2 3" key="1">
    <citation type="submission" date="2021-03" db="EMBL/GenBank/DDBJ databases">
        <authorList>
            <person name="Grouzdev D.S."/>
        </authorList>
    </citation>
    <scope>NUCLEOTIDE SEQUENCE [LARGE SCALE GENOMIC DNA]</scope>
    <source>
        <strain evidence="2 3">M50-1</strain>
    </source>
</reference>
<comment type="caution">
    <text evidence="2">The sequence shown here is derived from an EMBL/GenBank/DDBJ whole genome shotgun (WGS) entry which is preliminary data.</text>
</comment>
<organism evidence="2 3">
    <name type="scientific">Candidatus Chloroploca mongolica</name>
    <dbReference type="NCBI Taxonomy" id="2528176"/>
    <lineage>
        <taxon>Bacteria</taxon>
        <taxon>Bacillati</taxon>
        <taxon>Chloroflexota</taxon>
        <taxon>Chloroflexia</taxon>
        <taxon>Chloroflexales</taxon>
        <taxon>Chloroflexineae</taxon>
        <taxon>Oscillochloridaceae</taxon>
        <taxon>Candidatus Chloroploca</taxon>
    </lineage>
</organism>